<feature type="chain" id="PRO_5026948624" description="Peptidase S74 domain-containing protein" evidence="2">
    <location>
        <begin position="21"/>
        <end position="433"/>
    </location>
</feature>
<organism evidence="3 4">
    <name type="scientific">Leptobacterium flavescens</name>
    <dbReference type="NCBI Taxonomy" id="472055"/>
    <lineage>
        <taxon>Bacteria</taxon>
        <taxon>Pseudomonadati</taxon>
        <taxon>Bacteroidota</taxon>
        <taxon>Flavobacteriia</taxon>
        <taxon>Flavobacteriales</taxon>
        <taxon>Flavobacteriaceae</taxon>
        <taxon>Leptobacterium</taxon>
    </lineage>
</organism>
<feature type="signal peptide" evidence="2">
    <location>
        <begin position="1"/>
        <end position="20"/>
    </location>
</feature>
<evidence type="ECO:0000313" key="4">
    <source>
        <dbReference type="Proteomes" id="UP000468581"/>
    </source>
</evidence>
<feature type="coiled-coil region" evidence="1">
    <location>
        <begin position="400"/>
        <end position="427"/>
    </location>
</feature>
<sequence>MNKQQLISFCALAFTWGVTAQNTFPSTGNTGIGTTNPSGPLHVKADSDNILTLQTSDNGALYTNWIDKDGIIRATTGFASNNLNAFQFKVLNGTNEFMIFDASKFYFRGELRGDGDIISHGATGPRIGQNGYDSMAYGLMGYRDGKIGDGNLYMMVRNKNTNNGSWISVGQRDSDSDKGDIKLIAGYFEGLDMRGNIKFSVGGGENVDAIIDYNGNMGVGTTDPNAKLEVADEIRVRLATNNTDKNVARIVPLGYSGVTGAMNWALRGTYQYGNGVNTNSAGGDLDLIKSLDRNTILATKTDGTSLGNVGIGTTSPDSKLTVKGKVHAEEVKVDLSVPGPDYVFANDYDLRTLEELQKYIQQNKHLPNIPSAVEMEANGVELGIMNMKLLEKIEELTLYTLEQEKKLKEQKEANQKLETRLSRLEELLPGKSK</sequence>
<evidence type="ECO:0000256" key="1">
    <source>
        <dbReference type="SAM" id="Coils"/>
    </source>
</evidence>
<keyword evidence="1" id="KW-0175">Coiled coil</keyword>
<accession>A0A6P0URI7</accession>
<protein>
    <recommendedName>
        <fullName evidence="5">Peptidase S74 domain-containing protein</fullName>
    </recommendedName>
</protein>
<gene>
    <name evidence="3" type="ORF">GWK08_06015</name>
</gene>
<name>A0A6P0URI7_9FLAO</name>
<keyword evidence="2" id="KW-0732">Signal</keyword>
<evidence type="ECO:0008006" key="5">
    <source>
        <dbReference type="Google" id="ProtNLM"/>
    </source>
</evidence>
<dbReference type="EMBL" id="JAABOO010000001">
    <property type="protein sequence ID" value="NER12986.1"/>
    <property type="molecule type" value="Genomic_DNA"/>
</dbReference>
<dbReference type="RefSeq" id="WP_163605989.1">
    <property type="nucleotide sequence ID" value="NZ_JAABOO010000001.1"/>
</dbReference>
<dbReference type="AlphaFoldDB" id="A0A6P0URI7"/>
<reference evidence="3 4" key="1">
    <citation type="submission" date="2020-01" db="EMBL/GenBank/DDBJ databases">
        <title>Leptobacterium flavescens.</title>
        <authorList>
            <person name="Wang G."/>
        </authorList>
    </citation>
    <scope>NUCLEOTIDE SEQUENCE [LARGE SCALE GENOMIC DNA]</scope>
    <source>
        <strain evidence="3 4">KCTC 22160</strain>
    </source>
</reference>
<comment type="caution">
    <text evidence="3">The sequence shown here is derived from an EMBL/GenBank/DDBJ whole genome shotgun (WGS) entry which is preliminary data.</text>
</comment>
<keyword evidence="4" id="KW-1185">Reference proteome</keyword>
<proteinExistence type="predicted"/>
<evidence type="ECO:0000256" key="2">
    <source>
        <dbReference type="SAM" id="SignalP"/>
    </source>
</evidence>
<dbReference type="Proteomes" id="UP000468581">
    <property type="component" value="Unassembled WGS sequence"/>
</dbReference>
<evidence type="ECO:0000313" key="3">
    <source>
        <dbReference type="EMBL" id="NER12986.1"/>
    </source>
</evidence>